<keyword evidence="3" id="KW-1185">Reference proteome</keyword>
<dbReference type="InterPro" id="IPR006626">
    <property type="entry name" value="PbH1"/>
</dbReference>
<sequence length="584" mass="64048">MRLLADRILCILCAVCFVFSASRSGANDVQKETCPDQLPSGVSFDLQAFIDESISAGNSTVVVPPGRYRVEPTNGVHLRLHDLENVEIIAYDVEMVCTQTTRAVQIEGCRGLRLRGLSIDYDPLPFTQGRIVKLSADKSVHEIEILEGYPPADTAYDFKYQIFRGKDHELRGVDYYDLDVKAVSGTRLQVRKTNLGPAPFEQEGDLVAIGSRSTRGRQLSHAVYLTESVDILLEKVSVFASNCFAFLEIGCQGVTYDRCRVEKRDADDDPWPRGLPRLRSANADAFHSKRASAGPRIVGCYAHDMGDDCVNICGDYHLITSATDTKLRVLAKHGMDIVEGDLVELAMFSGGSLPDARVVSVRELGLLTPADRLLVQSFDLHQSLKDHEDGHLTKVFELTLDRAVTMAKGSLVSARERQGQGFLVAGCDFGHVRSRGILVKASNGEIRDNTLTRCRMESIKVAPEYYWLEAGAAENVKILRNKISNCGGVGIAVYTLGGDGEFGSGRSHRGISITDNRIDSCPSPNILVTSTSDLVITGNRCHQEGHVSSSGDALIRLINGINRPENPILTHHCTEVTMQGNRTR</sequence>
<reference evidence="2" key="1">
    <citation type="submission" date="2022-06" db="EMBL/GenBank/DDBJ databases">
        <title>Aeoliella straminimaris, a novel planctomycete from sediments.</title>
        <authorList>
            <person name="Vitorino I.R."/>
            <person name="Lage O.M."/>
        </authorList>
    </citation>
    <scope>NUCLEOTIDE SEQUENCE</scope>
    <source>
        <strain evidence="2">ICT_H6.2</strain>
    </source>
</reference>
<feature type="signal peptide" evidence="1">
    <location>
        <begin position="1"/>
        <end position="26"/>
    </location>
</feature>
<dbReference type="Gene3D" id="2.160.20.10">
    <property type="entry name" value="Single-stranded right-handed beta-helix, Pectin lyase-like"/>
    <property type="match status" value="2"/>
</dbReference>
<evidence type="ECO:0000313" key="3">
    <source>
        <dbReference type="Proteomes" id="UP001155241"/>
    </source>
</evidence>
<organism evidence="2 3">
    <name type="scientific">Aeoliella straminimaris</name>
    <dbReference type="NCBI Taxonomy" id="2954799"/>
    <lineage>
        <taxon>Bacteria</taxon>
        <taxon>Pseudomonadati</taxon>
        <taxon>Planctomycetota</taxon>
        <taxon>Planctomycetia</taxon>
        <taxon>Pirellulales</taxon>
        <taxon>Lacipirellulaceae</taxon>
        <taxon>Aeoliella</taxon>
    </lineage>
</organism>
<evidence type="ECO:0000256" key="1">
    <source>
        <dbReference type="SAM" id="SignalP"/>
    </source>
</evidence>
<comment type="caution">
    <text evidence="2">The sequence shown here is derived from an EMBL/GenBank/DDBJ whole genome shotgun (WGS) entry which is preliminary data.</text>
</comment>
<dbReference type="InterPro" id="IPR011050">
    <property type="entry name" value="Pectin_lyase_fold/virulence"/>
</dbReference>
<proteinExistence type="predicted"/>
<gene>
    <name evidence="2" type="ORF">NG895_23900</name>
</gene>
<keyword evidence="1" id="KW-0732">Signal</keyword>
<dbReference type="Proteomes" id="UP001155241">
    <property type="component" value="Unassembled WGS sequence"/>
</dbReference>
<feature type="chain" id="PRO_5040962644" evidence="1">
    <location>
        <begin position="27"/>
        <end position="584"/>
    </location>
</feature>
<accession>A0A9X2FHJ4</accession>
<protein>
    <submittedName>
        <fullName evidence="2">Right-handed parallel beta-helix repeat-containing protein</fullName>
    </submittedName>
</protein>
<dbReference type="EMBL" id="JAMXLR010000081">
    <property type="protein sequence ID" value="MCO6046954.1"/>
    <property type="molecule type" value="Genomic_DNA"/>
</dbReference>
<dbReference type="SUPFAM" id="SSF51126">
    <property type="entry name" value="Pectin lyase-like"/>
    <property type="match status" value="1"/>
</dbReference>
<dbReference type="RefSeq" id="WP_252855066.1">
    <property type="nucleotide sequence ID" value="NZ_JAMXLR010000081.1"/>
</dbReference>
<name>A0A9X2FHJ4_9BACT</name>
<dbReference type="InterPro" id="IPR012334">
    <property type="entry name" value="Pectin_lyas_fold"/>
</dbReference>
<evidence type="ECO:0000313" key="2">
    <source>
        <dbReference type="EMBL" id="MCO6046954.1"/>
    </source>
</evidence>
<dbReference type="SMART" id="SM00710">
    <property type="entry name" value="PbH1"/>
    <property type="match status" value="4"/>
</dbReference>
<dbReference type="AlphaFoldDB" id="A0A9X2FHJ4"/>